<sequence>MARTIYIIRHAERMDDVDKNWMKKLEMNINLIIHRILLKDINNLLSLQNGIEKHPLIDETYDPVVNPWKEGFKGEDHDAYTDRTKDAIERILNKYEVEYKNHLTSVIASENIYSAYIFYGHGFSH</sequence>
<organism evidence="1 2">
    <name type="scientific">Panagrolaimus sp. PS1159</name>
    <dbReference type="NCBI Taxonomy" id="55785"/>
    <lineage>
        <taxon>Eukaryota</taxon>
        <taxon>Metazoa</taxon>
        <taxon>Ecdysozoa</taxon>
        <taxon>Nematoda</taxon>
        <taxon>Chromadorea</taxon>
        <taxon>Rhabditida</taxon>
        <taxon>Tylenchina</taxon>
        <taxon>Panagrolaimomorpha</taxon>
        <taxon>Panagrolaimoidea</taxon>
        <taxon>Panagrolaimidae</taxon>
        <taxon>Panagrolaimus</taxon>
    </lineage>
</organism>
<evidence type="ECO:0000313" key="2">
    <source>
        <dbReference type="WBParaSite" id="PS1159_v2.g10513.t1"/>
    </source>
</evidence>
<name>A0AC35ET12_9BILA</name>
<dbReference type="Proteomes" id="UP000887580">
    <property type="component" value="Unplaced"/>
</dbReference>
<reference evidence="2" key="1">
    <citation type="submission" date="2022-11" db="UniProtKB">
        <authorList>
            <consortium name="WormBaseParasite"/>
        </authorList>
    </citation>
    <scope>IDENTIFICATION</scope>
</reference>
<proteinExistence type="predicted"/>
<dbReference type="WBParaSite" id="PS1159_v2.g10513.t1">
    <property type="protein sequence ID" value="PS1159_v2.g10513.t1"/>
    <property type="gene ID" value="PS1159_v2.g10513"/>
</dbReference>
<accession>A0AC35ET12</accession>
<evidence type="ECO:0000313" key="1">
    <source>
        <dbReference type="Proteomes" id="UP000887580"/>
    </source>
</evidence>
<protein>
    <submittedName>
        <fullName evidence="2">Phosphoglycerate mutase</fullName>
    </submittedName>
</protein>